<feature type="compositionally biased region" description="Basic and acidic residues" evidence="3">
    <location>
        <begin position="1140"/>
        <end position="1152"/>
    </location>
</feature>
<feature type="compositionally biased region" description="Basic residues" evidence="3">
    <location>
        <begin position="1087"/>
        <end position="1097"/>
    </location>
</feature>
<dbReference type="InterPro" id="IPR023578">
    <property type="entry name" value="Ras_GEF_dom_sf"/>
</dbReference>
<feature type="compositionally biased region" description="Low complexity" evidence="3">
    <location>
        <begin position="608"/>
        <end position="622"/>
    </location>
</feature>
<feature type="region of interest" description="Disordered" evidence="3">
    <location>
        <begin position="207"/>
        <end position="226"/>
    </location>
</feature>
<dbReference type="EMBL" id="MCGE01000001">
    <property type="protein sequence ID" value="ORZ25394.1"/>
    <property type="molecule type" value="Genomic_DNA"/>
</dbReference>
<keyword evidence="7" id="KW-1185">Reference proteome</keyword>
<evidence type="ECO:0008006" key="8">
    <source>
        <dbReference type="Google" id="ProtNLM"/>
    </source>
</evidence>
<dbReference type="SMART" id="SM00147">
    <property type="entry name" value="RasGEF"/>
    <property type="match status" value="1"/>
</dbReference>
<organism evidence="6 7">
    <name type="scientific">Absidia repens</name>
    <dbReference type="NCBI Taxonomy" id="90262"/>
    <lineage>
        <taxon>Eukaryota</taxon>
        <taxon>Fungi</taxon>
        <taxon>Fungi incertae sedis</taxon>
        <taxon>Mucoromycota</taxon>
        <taxon>Mucoromycotina</taxon>
        <taxon>Mucoromycetes</taxon>
        <taxon>Mucorales</taxon>
        <taxon>Cunninghamellaceae</taxon>
        <taxon>Absidia</taxon>
    </lineage>
</organism>
<feature type="region of interest" description="Disordered" evidence="3">
    <location>
        <begin position="848"/>
        <end position="867"/>
    </location>
</feature>
<dbReference type="GO" id="GO:0005085">
    <property type="term" value="F:guanyl-nucleotide exchange factor activity"/>
    <property type="evidence" value="ECO:0007669"/>
    <property type="project" value="UniProtKB-KW"/>
</dbReference>
<evidence type="ECO:0000259" key="4">
    <source>
        <dbReference type="PROSITE" id="PS50009"/>
    </source>
</evidence>
<feature type="compositionally biased region" description="Polar residues" evidence="3">
    <location>
        <begin position="968"/>
        <end position="983"/>
    </location>
</feature>
<dbReference type="Proteomes" id="UP000193560">
    <property type="component" value="Unassembled WGS sequence"/>
</dbReference>
<dbReference type="Gene3D" id="1.10.840.10">
    <property type="entry name" value="Ras guanine-nucleotide exchange factors catalytic domain"/>
    <property type="match status" value="1"/>
</dbReference>
<feature type="compositionally biased region" description="Polar residues" evidence="3">
    <location>
        <begin position="633"/>
        <end position="654"/>
    </location>
</feature>
<evidence type="ECO:0000256" key="3">
    <source>
        <dbReference type="SAM" id="MobiDB-lite"/>
    </source>
</evidence>
<feature type="compositionally biased region" description="Low complexity" evidence="3">
    <location>
        <begin position="132"/>
        <end position="142"/>
    </location>
</feature>
<dbReference type="STRING" id="90262.A0A1X2J2E0"/>
<feature type="domain" description="N-terminal Ras-GEF" evidence="5">
    <location>
        <begin position="403"/>
        <end position="530"/>
    </location>
</feature>
<dbReference type="PANTHER" id="PTHR23113:SF363">
    <property type="entry name" value="PROTEIN SON OF SEVENLESS"/>
    <property type="match status" value="1"/>
</dbReference>
<feature type="region of interest" description="Disordered" evidence="3">
    <location>
        <begin position="1081"/>
        <end position="1158"/>
    </location>
</feature>
<feature type="region of interest" description="Disordered" evidence="3">
    <location>
        <begin position="1035"/>
        <end position="1063"/>
    </location>
</feature>
<proteinExistence type="predicted"/>
<feature type="region of interest" description="Disordered" evidence="3">
    <location>
        <begin position="71"/>
        <end position="104"/>
    </location>
</feature>
<dbReference type="Pfam" id="PF00617">
    <property type="entry name" value="RasGEF"/>
    <property type="match status" value="1"/>
</dbReference>
<feature type="compositionally biased region" description="Polar residues" evidence="3">
    <location>
        <begin position="207"/>
        <end position="223"/>
    </location>
</feature>
<protein>
    <recommendedName>
        <fullName evidence="8">Ras guanine nucleotide exchange factor domain-containing protein</fullName>
    </recommendedName>
</protein>
<evidence type="ECO:0000313" key="7">
    <source>
        <dbReference type="Proteomes" id="UP000193560"/>
    </source>
</evidence>
<dbReference type="SMART" id="SM00229">
    <property type="entry name" value="RasGEFN"/>
    <property type="match status" value="1"/>
</dbReference>
<evidence type="ECO:0000259" key="5">
    <source>
        <dbReference type="PROSITE" id="PS50212"/>
    </source>
</evidence>
<feature type="compositionally biased region" description="Polar residues" evidence="3">
    <location>
        <begin position="383"/>
        <end position="401"/>
    </location>
</feature>
<dbReference type="SUPFAM" id="SSF48366">
    <property type="entry name" value="Ras GEF"/>
    <property type="match status" value="1"/>
</dbReference>
<dbReference type="PANTHER" id="PTHR23113">
    <property type="entry name" value="GUANINE NUCLEOTIDE EXCHANGE FACTOR"/>
    <property type="match status" value="1"/>
</dbReference>
<dbReference type="GO" id="GO:0005886">
    <property type="term" value="C:plasma membrane"/>
    <property type="evidence" value="ECO:0007669"/>
    <property type="project" value="TreeGrafter"/>
</dbReference>
<gene>
    <name evidence="6" type="ORF">BCR42DRAFT_7105</name>
</gene>
<keyword evidence="1 2" id="KW-0344">Guanine-nucleotide releasing factor</keyword>
<feature type="compositionally biased region" description="Polar residues" evidence="3">
    <location>
        <begin position="121"/>
        <end position="131"/>
    </location>
</feature>
<dbReference type="CDD" id="cd06224">
    <property type="entry name" value="REM"/>
    <property type="match status" value="1"/>
</dbReference>
<evidence type="ECO:0000256" key="1">
    <source>
        <dbReference type="ARBA" id="ARBA00022658"/>
    </source>
</evidence>
<dbReference type="InterPro" id="IPR008937">
    <property type="entry name" value="Ras-like_GEF"/>
</dbReference>
<dbReference type="PROSITE" id="PS50009">
    <property type="entry name" value="RASGEF_CAT"/>
    <property type="match status" value="1"/>
</dbReference>
<name>A0A1X2J2E0_9FUNG</name>
<reference evidence="6 7" key="1">
    <citation type="submission" date="2016-07" db="EMBL/GenBank/DDBJ databases">
        <title>Pervasive Adenine N6-methylation of Active Genes in Fungi.</title>
        <authorList>
            <consortium name="DOE Joint Genome Institute"/>
            <person name="Mondo S.J."/>
            <person name="Dannebaum R.O."/>
            <person name="Kuo R.C."/>
            <person name="Labutti K."/>
            <person name="Haridas S."/>
            <person name="Kuo A."/>
            <person name="Salamov A."/>
            <person name="Ahrendt S.R."/>
            <person name="Lipzen A."/>
            <person name="Sullivan W."/>
            <person name="Andreopoulos W.B."/>
            <person name="Clum A."/>
            <person name="Lindquist E."/>
            <person name="Daum C."/>
            <person name="Ramamoorthy G.K."/>
            <person name="Gryganskyi A."/>
            <person name="Culley D."/>
            <person name="Magnuson J.K."/>
            <person name="James T.Y."/>
            <person name="O'Malley M.A."/>
            <person name="Stajich J.E."/>
            <person name="Spatafora J.W."/>
            <person name="Visel A."/>
            <person name="Grigoriev I.V."/>
        </authorList>
    </citation>
    <scope>NUCLEOTIDE SEQUENCE [LARGE SCALE GENOMIC DNA]</scope>
    <source>
        <strain evidence="6 7">NRRL 1336</strain>
    </source>
</reference>
<dbReference type="Pfam" id="PF00618">
    <property type="entry name" value="RasGEF_N"/>
    <property type="match status" value="1"/>
</dbReference>
<dbReference type="OrthoDB" id="10254377at2759"/>
<dbReference type="InterPro" id="IPR000651">
    <property type="entry name" value="Ras-like_Gua-exchang_fac_N"/>
</dbReference>
<evidence type="ECO:0000256" key="2">
    <source>
        <dbReference type="PROSITE-ProRule" id="PRU00168"/>
    </source>
</evidence>
<accession>A0A1X2J2E0</accession>
<dbReference type="PROSITE" id="PS50212">
    <property type="entry name" value="RASGEF_NTER"/>
    <property type="match status" value="1"/>
</dbReference>
<feature type="region of interest" description="Disordered" evidence="3">
    <location>
        <begin position="608"/>
        <end position="661"/>
    </location>
</feature>
<feature type="region of interest" description="Disordered" evidence="3">
    <location>
        <begin position="968"/>
        <end position="990"/>
    </location>
</feature>
<feature type="region of interest" description="Disordered" evidence="3">
    <location>
        <begin position="121"/>
        <end position="142"/>
    </location>
</feature>
<feature type="region of interest" description="Disordered" evidence="3">
    <location>
        <begin position="381"/>
        <end position="401"/>
    </location>
</feature>
<feature type="domain" description="Ras-GEF" evidence="4">
    <location>
        <begin position="1172"/>
        <end position="1494"/>
    </location>
</feature>
<dbReference type="GO" id="GO:0007265">
    <property type="term" value="P:Ras protein signal transduction"/>
    <property type="evidence" value="ECO:0007669"/>
    <property type="project" value="TreeGrafter"/>
</dbReference>
<evidence type="ECO:0000313" key="6">
    <source>
        <dbReference type="EMBL" id="ORZ25394.1"/>
    </source>
</evidence>
<dbReference type="InterPro" id="IPR001895">
    <property type="entry name" value="RASGEF_cat_dom"/>
</dbReference>
<dbReference type="InterPro" id="IPR036964">
    <property type="entry name" value="RASGEF_cat_dom_sf"/>
</dbReference>
<sequence>MSSGDRFKDAVDLTTGLDLPQDTALPAQRRRRASLILKDVVGPFEGGIERAALATVFGVREYTESKVLWESQKSTGAGQNNNSNNSKISKNRHPDESPLFNQPESISGSVLIQPLASNIAQQHGWQPSTTPQQSQRVSHHSQQVDMPYLDPMTKGGQLQTTIPESNCNRHPSNGRPAGAVVTLPDIPAVSKFDDWLTTSSQVTSSKARVISPSSVKPPLSNSIHHSQQQQQHYQLDIDVTPPLVFLSYPSAIFDLLRSDTDDRIIIWGPDPQAISVSGATTPNYSRTSLQPVHSKLGFSSNTTMASTTPPLSIHSGTSIRSSMKSTIDWISKVKQSIHYPTFSPSTTSPSTIDNNENLAPMATGRQHQKHTLQSLLSRRLSSKNHQYQQPPSSVAESPSSTRPPLVIQAATVEKLVEKLTLTLDYTFMTDFFLTYRIFISPVQLCKLLILRFQWGLENDEDDRRVVRIRTFVVIRHWLLNYFVHDFVSSRELRKVLVLFLNTLPLHSLVKNSPLDQRIVKGLKQVVRRLKKVHYPRSSQRVQVISPPPPIFDKQQVREMLHAKLSQNPLRRKTEELIHKDMAFVENRHYDNMAFQDARMADIVVVGSSDKSPLPPSSTTTAPTPSPANKFGGDNNSLRTYSQVPDHSQQQSPPNSFGYDNERLRNTSQTSVAKYAALVFSKKKARQQELHKVKQSYIQRMEQQKRTMEDQQLQILSKGLDHNFSHLNLQQNHRPSVTSDVSLESIVSPGTTDDELEEDSDYDDDSALANDVLETLNDDTTQQNGSYHVYGDDDARHNGFYQAAPATSTMGNRLHRRSVYNAVLSDLSPLVSPNGSMIHGPLVHSLGGGPASKPNGYPSMKDSQGRQLATPSSSIDKILRLPMELNMNSLDRDKTESTIVDELRYSDETPLSAPSAPPLLPSSNQNMTRMKNRISKSLLEIGEVKSPTAIDDDIDGNDEKVLVECPTSMSFKSTGSPQNELESITTRKRQHKLSRRLINAFRSAGNTPLTKATVVQPKMTIPSTASSSIYQPGFASHHQHLKQQHCNKPASLPSPPENYQRQHGPRHISNICTTWEPSQLSIVTPSQSHRHSHQHHRNQHPDVSYLKNIRASLDDDYHYSPNTSSEAAEERNHQQQQQRSRVPELDTSPRRSTDNIPPSLSALFKPSMILQHRSHALAQQFCLVEKWILLQVDWEELVHCRWTKERGTYSSVKTPDIDGDAATTFYSTKRSPKQDQQVDGDEQEDGIQQLINRFNMVCQWVSSEIVRTPSLEERALVIEKFIRLAQKCHMYSNFATLVQILLGLQSSSVSRLRKTWSKVADSEIRLLEQLSAFTSPMKNWKHIRDNMTAVAEEYGMSPKEIQIQLPGSSDRHELNRTKIKLPFGGCIPFLGLYLSDLVFNSEQRSYLEPNHDHHKIYQSYTQSSCNLSPPPLRQPLVNFRKHRMTATIIKRFLTFKDLACRYSFEQADPLYSDCFYLNALETDTLGRLSLTIEPPPPSFPT</sequence>
<dbReference type="Gene3D" id="1.20.870.10">
    <property type="entry name" value="Son of sevenless (SoS) protein Chain: S domain 1"/>
    <property type="match status" value="1"/>
</dbReference>
<comment type="caution">
    <text evidence="6">The sequence shown here is derived from an EMBL/GenBank/DDBJ whole genome shotgun (WGS) entry which is preliminary data.</text>
</comment>